<dbReference type="OrthoDB" id="115018at2759"/>
<evidence type="ECO:0000313" key="1">
    <source>
        <dbReference type="EMBL" id="GMF23552.1"/>
    </source>
</evidence>
<sequence>MDSSTNSNFVDGKYYTTSYFLMVSYDKISGGCKAPAIPSRLSTNIINIGATDTCPASTSCTNGPDSFIGTMCSSPSTYHNDVSTTFGLTPFIIMEKYAAGKSCDVAALKAITTYVADGKCHTTGAGESFRFFTADDTVTIQTYLNSAICVGAPVTIALPTYSSGQTSCITAYGIVDLRVTSEGAPMLYLSSTTPATKAVLYQCRSQPLFYRQIHAKRTTYAYQTRQLNNIQNSLRHKSVIYYSHRQNVRLDCVRDRREVRGRQELRRVDALGYTTYVADGKCHKSGSTASFRTTRKTDGSATIVTFTTNTASCSTSGTTLSVTSDQALGNSCSADSKGVLNTKINISA</sequence>
<proteinExistence type="predicted"/>
<gene>
    <name evidence="1" type="ORF">Plil01_000952600</name>
</gene>
<dbReference type="PANTHER" id="PTHR33714:SF3">
    <property type="entry name" value="COUNTING FACTOR-ASSOCIATED PROTEIN A-RELATED"/>
    <property type="match status" value="1"/>
</dbReference>
<evidence type="ECO:0000313" key="2">
    <source>
        <dbReference type="Proteomes" id="UP001165083"/>
    </source>
</evidence>
<dbReference type="Proteomes" id="UP001165083">
    <property type="component" value="Unassembled WGS sequence"/>
</dbReference>
<organism evidence="1 2">
    <name type="scientific">Phytophthora lilii</name>
    <dbReference type="NCBI Taxonomy" id="2077276"/>
    <lineage>
        <taxon>Eukaryota</taxon>
        <taxon>Sar</taxon>
        <taxon>Stramenopiles</taxon>
        <taxon>Oomycota</taxon>
        <taxon>Peronosporomycetes</taxon>
        <taxon>Peronosporales</taxon>
        <taxon>Peronosporaceae</taxon>
        <taxon>Phytophthora</taxon>
    </lineage>
</organism>
<dbReference type="PANTHER" id="PTHR33714">
    <property type="entry name" value="COUNTING FACTOR-ASSOCIATED PROTEIN A-RELATED"/>
    <property type="match status" value="1"/>
</dbReference>
<dbReference type="EMBL" id="BSXW01000479">
    <property type="protein sequence ID" value="GMF23552.1"/>
    <property type="molecule type" value="Genomic_DNA"/>
</dbReference>
<comment type="caution">
    <text evidence="1">The sequence shown here is derived from an EMBL/GenBank/DDBJ whole genome shotgun (WGS) entry which is preliminary data.</text>
</comment>
<dbReference type="AlphaFoldDB" id="A0A9W6U1V5"/>
<accession>A0A9W6U1V5</accession>
<name>A0A9W6U1V5_9STRA</name>
<protein>
    <submittedName>
        <fullName evidence="1">Unnamed protein product</fullName>
    </submittedName>
</protein>
<reference evidence="1" key="1">
    <citation type="submission" date="2023-04" db="EMBL/GenBank/DDBJ databases">
        <title>Phytophthora lilii NBRC 32176.</title>
        <authorList>
            <person name="Ichikawa N."/>
            <person name="Sato H."/>
            <person name="Tonouchi N."/>
        </authorList>
    </citation>
    <scope>NUCLEOTIDE SEQUENCE</scope>
    <source>
        <strain evidence="1">NBRC 32176</strain>
    </source>
</reference>
<keyword evidence="2" id="KW-1185">Reference proteome</keyword>